<dbReference type="OrthoDB" id="3710482at2"/>
<comment type="caution">
    <text evidence="1">The sequence shown here is derived from an EMBL/GenBank/DDBJ whole genome shotgun (WGS) entry which is preliminary data.</text>
</comment>
<gene>
    <name evidence="1" type="ORF">A8926_1143</name>
</gene>
<dbReference type="EMBL" id="PJNB01000001">
    <property type="protein sequence ID" value="PKW13603.1"/>
    <property type="molecule type" value="Genomic_DNA"/>
</dbReference>
<dbReference type="NCBIfam" id="NF033572">
    <property type="entry name" value="transpos_ISKra4"/>
    <property type="match status" value="1"/>
</dbReference>
<evidence type="ECO:0008006" key="3">
    <source>
        <dbReference type="Google" id="ProtNLM"/>
    </source>
</evidence>
<name>A0A2N3XSF9_SACSN</name>
<keyword evidence="2" id="KW-1185">Reference proteome</keyword>
<dbReference type="Proteomes" id="UP000233786">
    <property type="component" value="Unassembled WGS sequence"/>
</dbReference>
<organism evidence="1 2">
    <name type="scientific">Saccharopolyspora spinosa</name>
    <dbReference type="NCBI Taxonomy" id="60894"/>
    <lineage>
        <taxon>Bacteria</taxon>
        <taxon>Bacillati</taxon>
        <taxon>Actinomycetota</taxon>
        <taxon>Actinomycetes</taxon>
        <taxon>Pseudonocardiales</taxon>
        <taxon>Pseudonocardiaceae</taxon>
        <taxon>Saccharopolyspora</taxon>
    </lineage>
</organism>
<sequence>MAGYANHDVAGAFESSRAVFESIITELGAADCGITHSELEELLTERSRTLMRRLLQEHLDLRSVREHPVPGGVTGPDGIQRTRLEQGRRRGLATVFGEVTVTRLAYRAPSASTVHPADGVLNLPAEKHSHGLRRLAALEAARGSFGDAQAAISRATGQEVGKRQLQQLAARAAADFEAFYETRRSPAGTSGDVLVLSADGKGIVMHPEALREATRKKAAESVRKLGTRLSKGEKRNRTRMAEVGNVYDITPAARTAADILARTSETTSAEEITPAPVARNKWLTASVTTNAAGVLTAVFDEATRRDPTHQRQWIALVDGNNDQLRRIRTEARTREVKVTILIDVIHVLEYLWKAAWCLHDEGDPAAETWVGEQARRILDGHALDVAATIDTTTGTRDDLTPTQRKNAAATVTYLTRKAQAGYLDYPTALTQGWPIATGVIEGACRHLIADRMDITGARWKLPSAEAILQLRALHANGDFNDYWTYHLTQEQQRNHPTHNAIPQAA</sequence>
<dbReference type="RefSeq" id="WP_101376334.1">
    <property type="nucleotide sequence ID" value="NZ_CP061007.1"/>
</dbReference>
<protein>
    <recommendedName>
        <fullName evidence="3">ISKra4 family transposase</fullName>
    </recommendedName>
</protein>
<dbReference type="AlphaFoldDB" id="A0A2N3XSF9"/>
<evidence type="ECO:0000313" key="2">
    <source>
        <dbReference type="Proteomes" id="UP000233786"/>
    </source>
</evidence>
<proteinExistence type="predicted"/>
<accession>A0A2N3XSF9</accession>
<reference evidence="1" key="1">
    <citation type="submission" date="2017-12" db="EMBL/GenBank/DDBJ databases">
        <title>Sequencing the genomes of 1000 Actinobacteria strains.</title>
        <authorList>
            <person name="Klenk H.-P."/>
        </authorList>
    </citation>
    <scope>NUCLEOTIDE SEQUENCE [LARGE SCALE GENOMIC DNA]</scope>
    <source>
        <strain evidence="1">DSM 44228</strain>
    </source>
</reference>
<evidence type="ECO:0000313" key="1">
    <source>
        <dbReference type="EMBL" id="PKW13603.1"/>
    </source>
</evidence>